<comment type="caution">
    <text evidence="1">The sequence shown here is derived from an EMBL/GenBank/DDBJ whole genome shotgun (WGS) entry which is preliminary data.</text>
</comment>
<proteinExistence type="predicted"/>
<evidence type="ECO:0000313" key="1">
    <source>
        <dbReference type="EMBL" id="KAB3562376.1"/>
    </source>
</evidence>
<dbReference type="RefSeq" id="WP_022508086.1">
    <property type="nucleotide sequence ID" value="NZ_CAJTAS010000034.1"/>
</dbReference>
<reference evidence="3 4" key="1">
    <citation type="journal article" date="2019" name="Nat. Med.">
        <title>A library of human gut bacterial isolates paired with longitudinal multiomics data enables mechanistic microbiome research.</title>
        <authorList>
            <person name="Poyet M."/>
            <person name="Groussin M."/>
            <person name="Gibbons S.M."/>
            <person name="Avila-Pacheco J."/>
            <person name="Jiang X."/>
            <person name="Kearney S.M."/>
            <person name="Perrotta A.R."/>
            <person name="Berdy B."/>
            <person name="Zhao S."/>
            <person name="Lieberman T.D."/>
            <person name="Swanson P.K."/>
            <person name="Smith M."/>
            <person name="Roesemann S."/>
            <person name="Alexander J.E."/>
            <person name="Rich S.A."/>
            <person name="Livny J."/>
            <person name="Vlamakis H."/>
            <person name="Clish C."/>
            <person name="Bullock K."/>
            <person name="Deik A."/>
            <person name="Scott J."/>
            <person name="Pierce K.A."/>
            <person name="Xavier R.J."/>
            <person name="Alm E.J."/>
        </authorList>
    </citation>
    <scope>NUCLEOTIDE SEQUENCE [LARGE SCALE GENOMIC DNA]</scope>
    <source>
        <strain evidence="1 3">BIOML-A73</strain>
        <strain evidence="2 4">BIOML-A98</strain>
    </source>
</reference>
<evidence type="ECO:0000313" key="2">
    <source>
        <dbReference type="EMBL" id="KAB6634088.1"/>
    </source>
</evidence>
<evidence type="ECO:0000313" key="3">
    <source>
        <dbReference type="Proteomes" id="UP000433382"/>
    </source>
</evidence>
<protein>
    <submittedName>
        <fullName evidence="1">Uncharacterized protein</fullName>
    </submittedName>
</protein>
<dbReference type="Proteomes" id="UP000462015">
    <property type="component" value="Unassembled WGS sequence"/>
</dbReference>
<sequence length="85" mass="10348">MKRKTLIRRKDIDCLFDRTEDYQARIGKIHEKREYDTVYQIVSKFHSMRRAVWNRCEKYGIKKCIKDEIPSTITHLLYSLCLTYS</sequence>
<name>A0A1H7MJW0_PHOVU</name>
<dbReference type="Proteomes" id="UP000433382">
    <property type="component" value="Unassembled WGS sequence"/>
</dbReference>
<dbReference type="AlphaFoldDB" id="A0A1H7MJW0"/>
<dbReference type="EMBL" id="WDAL01000025">
    <property type="protein sequence ID" value="KAB6634088.1"/>
    <property type="molecule type" value="Genomic_DNA"/>
</dbReference>
<organism evidence="1 3">
    <name type="scientific">Phocaeicola vulgatus</name>
    <name type="common">Bacteroides vulgatus</name>
    <dbReference type="NCBI Taxonomy" id="821"/>
    <lineage>
        <taxon>Bacteria</taxon>
        <taxon>Pseudomonadati</taxon>
        <taxon>Bacteroidota</taxon>
        <taxon>Bacteroidia</taxon>
        <taxon>Bacteroidales</taxon>
        <taxon>Bacteroidaceae</taxon>
        <taxon>Phocaeicola</taxon>
    </lineage>
</organism>
<dbReference type="EMBL" id="WCZM01000052">
    <property type="protein sequence ID" value="KAB3562376.1"/>
    <property type="molecule type" value="Genomic_DNA"/>
</dbReference>
<accession>A0A1H7MJW0</accession>
<evidence type="ECO:0000313" key="4">
    <source>
        <dbReference type="Proteomes" id="UP000462015"/>
    </source>
</evidence>
<gene>
    <name evidence="1" type="ORF">GAY01_22125</name>
    <name evidence="2" type="ORF">GAY12_13355</name>
</gene>